<dbReference type="AlphaFoldDB" id="A0A2P2R2E6"/>
<sequence length="17" mass="1820">MLQQGGDKEGAMDARGR</sequence>
<dbReference type="EMBL" id="GGEC01092886">
    <property type="protein sequence ID" value="MBX73370.1"/>
    <property type="molecule type" value="Transcribed_RNA"/>
</dbReference>
<organism evidence="1">
    <name type="scientific">Rhizophora mucronata</name>
    <name type="common">Asiatic mangrove</name>
    <dbReference type="NCBI Taxonomy" id="61149"/>
    <lineage>
        <taxon>Eukaryota</taxon>
        <taxon>Viridiplantae</taxon>
        <taxon>Streptophyta</taxon>
        <taxon>Embryophyta</taxon>
        <taxon>Tracheophyta</taxon>
        <taxon>Spermatophyta</taxon>
        <taxon>Magnoliopsida</taxon>
        <taxon>eudicotyledons</taxon>
        <taxon>Gunneridae</taxon>
        <taxon>Pentapetalae</taxon>
        <taxon>rosids</taxon>
        <taxon>fabids</taxon>
        <taxon>Malpighiales</taxon>
        <taxon>Rhizophoraceae</taxon>
        <taxon>Rhizophora</taxon>
    </lineage>
</organism>
<protein>
    <submittedName>
        <fullName evidence="1">Transcription repressor MYB5</fullName>
    </submittedName>
</protein>
<proteinExistence type="predicted"/>
<reference evidence="1" key="1">
    <citation type="submission" date="2018-02" db="EMBL/GenBank/DDBJ databases">
        <title>Rhizophora mucronata_Transcriptome.</title>
        <authorList>
            <person name="Meera S.P."/>
            <person name="Sreeshan A."/>
            <person name="Augustine A."/>
        </authorList>
    </citation>
    <scope>NUCLEOTIDE SEQUENCE</scope>
    <source>
        <tissue evidence="1">Leaf</tissue>
    </source>
</reference>
<evidence type="ECO:0000313" key="1">
    <source>
        <dbReference type="EMBL" id="MBX73370.1"/>
    </source>
</evidence>
<name>A0A2P2R2E6_RHIMU</name>
<accession>A0A2P2R2E6</accession>